<feature type="transmembrane region" description="Helical" evidence="7">
    <location>
        <begin position="20"/>
        <end position="43"/>
    </location>
</feature>
<comment type="subcellular location">
    <subcellularLocation>
        <location evidence="1">Cell membrane</location>
        <topology evidence="1">Multi-pass membrane protein</topology>
    </subcellularLocation>
</comment>
<evidence type="ECO:0000256" key="2">
    <source>
        <dbReference type="ARBA" id="ARBA00022475"/>
    </source>
</evidence>
<accession>A0A7X3JXV8</accession>
<protein>
    <submittedName>
        <fullName evidence="9">FtsX-like permease family protein</fullName>
    </submittedName>
</protein>
<dbReference type="GO" id="GO:0022857">
    <property type="term" value="F:transmembrane transporter activity"/>
    <property type="evidence" value="ECO:0007669"/>
    <property type="project" value="TreeGrafter"/>
</dbReference>
<evidence type="ECO:0000256" key="4">
    <source>
        <dbReference type="ARBA" id="ARBA00022989"/>
    </source>
</evidence>
<evidence type="ECO:0000256" key="5">
    <source>
        <dbReference type="ARBA" id="ARBA00023136"/>
    </source>
</evidence>
<feature type="domain" description="ABC3 transporter permease C-terminal" evidence="8">
    <location>
        <begin position="673"/>
        <end position="793"/>
    </location>
</feature>
<feature type="transmembrane region" description="Helical" evidence="7">
    <location>
        <begin position="428"/>
        <end position="446"/>
    </location>
</feature>
<feature type="transmembrane region" description="Helical" evidence="7">
    <location>
        <begin position="761"/>
        <end position="787"/>
    </location>
</feature>
<evidence type="ECO:0000256" key="7">
    <source>
        <dbReference type="SAM" id="Phobius"/>
    </source>
</evidence>
<keyword evidence="2" id="KW-1003">Cell membrane</keyword>
<dbReference type="PANTHER" id="PTHR30572:SF4">
    <property type="entry name" value="ABC TRANSPORTER PERMEASE YTRF"/>
    <property type="match status" value="1"/>
</dbReference>
<name>A0A7X3JXV8_9BACL</name>
<feature type="transmembrane region" description="Helical" evidence="7">
    <location>
        <begin position="719"/>
        <end position="741"/>
    </location>
</feature>
<dbReference type="GO" id="GO:0005886">
    <property type="term" value="C:plasma membrane"/>
    <property type="evidence" value="ECO:0007669"/>
    <property type="project" value="UniProtKB-SubCell"/>
</dbReference>
<comment type="caution">
    <text evidence="9">The sequence shown here is derived from an EMBL/GenBank/DDBJ whole genome shotgun (WGS) entry which is preliminary data.</text>
</comment>
<dbReference type="EMBL" id="RHLK01000001">
    <property type="protein sequence ID" value="MVO98284.1"/>
    <property type="molecule type" value="Genomic_DNA"/>
</dbReference>
<feature type="transmembrane region" description="Helical" evidence="7">
    <location>
        <begin position="255"/>
        <end position="283"/>
    </location>
</feature>
<feature type="transmembrane region" description="Helical" evidence="7">
    <location>
        <begin position="665"/>
        <end position="688"/>
    </location>
</feature>
<sequence length="801" mass="87320">MSARWTKMRSDLKATKGRMIMMVLAIAVSIFGIGTILSSYSILTREINLNYMTTNPATALIEMNEVPDGLIGTVKQQPGIIDAEASSTLTARVLVHDEWVPMLLFVVRDFQNMRMNTVQPESGAWPPAEDSILIERVAMDLLKSRVGDKIGIQTPNGSLQEIRISGTVHDQGLAPAWQEQMAYGYISPATLVKLGESGSMHILKVETENRSAPVTEIEETISGLAGWLHEQGHEVHEIRIPPPDKHPHQSQMTAILVMMLIFSLMALVLSSILTAAMIGGLLAQQVRQIGVMKAIGGTSRQIMSMYLALVVFIGTVSAALGLLPGIAAGRILAREVGVMLNFTLYSESIPWWVYVIQLLAAILVPLIAASIPIMRISRMTVREAISDFGTSRNSFGSRRLDHFLSKIRGLDRTLILALRNSFRRRGRLILTLGLLAAAGGMFMTSLNIKTAWEKNLADAAQNRQYDLELRLNKAVEENRIKQLINEIEGVKQVENWSLVPAGLQRQDGLEILRTYPDGGHGSFSARSAPAKSQMLQLPMMEGRWLQKGDTGGVVLNHMAQSFYPTAQVGDMIKMTIDSNPARLQVIGISKEIGSPATAYVMPESYEEAIGQTGTANAVRVTMNDRSPESVSQAAAKIRNKLEQAGISIKMEISEAKLNEAIGGHVYILIFALIMMSLILGIVGALGLMSTMATNVVERTREFGIMRTIGGKSSTVMRNIISEGIFIGILSWGIAIIVSLPLSASVGSLIGKLAFRAPLPLMISPFVVLIWLAVIIVGASVASAYPAWKASRLTVRETLSHI</sequence>
<feature type="domain" description="ABC3 transporter permease C-terminal" evidence="8">
    <location>
        <begin position="261"/>
        <end position="380"/>
    </location>
</feature>
<evidence type="ECO:0000256" key="1">
    <source>
        <dbReference type="ARBA" id="ARBA00004651"/>
    </source>
</evidence>
<feature type="transmembrane region" description="Helical" evidence="7">
    <location>
        <begin position="304"/>
        <end position="331"/>
    </location>
</feature>
<reference evidence="9 10" key="1">
    <citation type="journal article" date="2019" name="Microorganisms">
        <title>Paenibacillus lutrae sp. nov., A Chitinolytic Species Isolated from A River Otter in Castril Natural Park, Granada, Spain.</title>
        <authorList>
            <person name="Rodriguez M."/>
            <person name="Reina J.C."/>
            <person name="Bejar V."/>
            <person name="Llamas I."/>
        </authorList>
    </citation>
    <scope>NUCLEOTIDE SEQUENCE [LARGE SCALE GENOMIC DNA]</scope>
    <source>
        <strain evidence="9 10">N10</strain>
    </source>
</reference>
<keyword evidence="3 7" id="KW-0812">Transmembrane</keyword>
<evidence type="ECO:0000259" key="8">
    <source>
        <dbReference type="Pfam" id="PF02687"/>
    </source>
</evidence>
<evidence type="ECO:0000313" key="10">
    <source>
        <dbReference type="Proteomes" id="UP000490800"/>
    </source>
</evidence>
<dbReference type="PANTHER" id="PTHR30572">
    <property type="entry name" value="MEMBRANE COMPONENT OF TRANSPORTER-RELATED"/>
    <property type="match status" value="1"/>
</dbReference>
<evidence type="ECO:0000313" key="9">
    <source>
        <dbReference type="EMBL" id="MVO98284.1"/>
    </source>
</evidence>
<evidence type="ECO:0000256" key="3">
    <source>
        <dbReference type="ARBA" id="ARBA00022692"/>
    </source>
</evidence>
<keyword evidence="10" id="KW-1185">Reference proteome</keyword>
<dbReference type="OrthoDB" id="9780560at2"/>
<comment type="similarity">
    <text evidence="6">Belongs to the ABC-4 integral membrane protein family.</text>
</comment>
<organism evidence="9 10">
    <name type="scientific">Paenibacillus lutrae</name>
    <dbReference type="NCBI Taxonomy" id="2078573"/>
    <lineage>
        <taxon>Bacteria</taxon>
        <taxon>Bacillati</taxon>
        <taxon>Bacillota</taxon>
        <taxon>Bacilli</taxon>
        <taxon>Bacillales</taxon>
        <taxon>Paenibacillaceae</taxon>
        <taxon>Paenibacillus</taxon>
    </lineage>
</organism>
<dbReference type="InterPro" id="IPR050250">
    <property type="entry name" value="Macrolide_Exporter_MacB"/>
</dbReference>
<dbReference type="AlphaFoldDB" id="A0A7X3JXV8"/>
<dbReference type="Proteomes" id="UP000490800">
    <property type="component" value="Unassembled WGS sequence"/>
</dbReference>
<dbReference type="RefSeq" id="WP_157332346.1">
    <property type="nucleotide sequence ID" value="NZ_RHLK01000001.1"/>
</dbReference>
<proteinExistence type="inferred from homology"/>
<dbReference type="Pfam" id="PF02687">
    <property type="entry name" value="FtsX"/>
    <property type="match status" value="2"/>
</dbReference>
<feature type="transmembrane region" description="Helical" evidence="7">
    <location>
        <begin position="351"/>
        <end position="373"/>
    </location>
</feature>
<keyword evidence="5 7" id="KW-0472">Membrane</keyword>
<dbReference type="InterPro" id="IPR003838">
    <property type="entry name" value="ABC3_permease_C"/>
</dbReference>
<evidence type="ECO:0000256" key="6">
    <source>
        <dbReference type="ARBA" id="ARBA00038076"/>
    </source>
</evidence>
<gene>
    <name evidence="9" type="ORF">EDM21_01810</name>
</gene>
<keyword evidence="4 7" id="KW-1133">Transmembrane helix</keyword>